<feature type="transmembrane region" description="Helical" evidence="1">
    <location>
        <begin position="153"/>
        <end position="171"/>
    </location>
</feature>
<protein>
    <recommendedName>
        <fullName evidence="4">Membrane protein YfhO</fullName>
    </recommendedName>
</protein>
<proteinExistence type="predicted"/>
<feature type="transmembrane region" description="Helical" evidence="1">
    <location>
        <begin position="128"/>
        <end position="147"/>
    </location>
</feature>
<name>A0ABT6Q261_9PROT</name>
<keyword evidence="3" id="KW-1185">Reference proteome</keyword>
<feature type="transmembrane region" description="Helical" evidence="1">
    <location>
        <begin position="345"/>
        <end position="362"/>
    </location>
</feature>
<feature type="transmembrane region" description="Helical" evidence="1">
    <location>
        <begin position="260"/>
        <end position="277"/>
    </location>
</feature>
<feature type="transmembrane region" description="Helical" evidence="1">
    <location>
        <begin position="289"/>
        <end position="307"/>
    </location>
</feature>
<dbReference type="RefSeq" id="WP_281448210.1">
    <property type="nucleotide sequence ID" value="NZ_JASBAO010000001.1"/>
</dbReference>
<keyword evidence="1" id="KW-0472">Membrane</keyword>
<dbReference type="Proteomes" id="UP001431634">
    <property type="component" value="Unassembled WGS sequence"/>
</dbReference>
<evidence type="ECO:0000256" key="1">
    <source>
        <dbReference type="SAM" id="Phobius"/>
    </source>
</evidence>
<evidence type="ECO:0008006" key="4">
    <source>
        <dbReference type="Google" id="ProtNLM"/>
    </source>
</evidence>
<keyword evidence="1" id="KW-0812">Transmembrane</keyword>
<feature type="transmembrane region" description="Helical" evidence="1">
    <location>
        <begin position="683"/>
        <end position="703"/>
    </location>
</feature>
<feature type="transmembrane region" description="Helical" evidence="1">
    <location>
        <begin position="183"/>
        <end position="213"/>
    </location>
</feature>
<keyword evidence="1" id="KW-1133">Transmembrane helix</keyword>
<feature type="transmembrane region" description="Helical" evidence="1">
    <location>
        <begin position="9"/>
        <end position="32"/>
    </location>
</feature>
<feature type="transmembrane region" description="Helical" evidence="1">
    <location>
        <begin position="219"/>
        <end position="239"/>
    </location>
</feature>
<accession>A0ABT6Q261</accession>
<evidence type="ECO:0000313" key="3">
    <source>
        <dbReference type="Proteomes" id="UP001431634"/>
    </source>
</evidence>
<feature type="transmembrane region" description="Helical" evidence="1">
    <location>
        <begin position="429"/>
        <end position="449"/>
    </location>
</feature>
<feature type="transmembrane region" description="Helical" evidence="1">
    <location>
        <begin position="374"/>
        <end position="393"/>
    </location>
</feature>
<gene>
    <name evidence="2" type="ORF">QJV27_06950</name>
</gene>
<dbReference type="EMBL" id="JASBAO010000001">
    <property type="protein sequence ID" value="MDI2091105.1"/>
    <property type="molecule type" value="Genomic_DNA"/>
</dbReference>
<comment type="caution">
    <text evidence="2">The sequence shown here is derived from an EMBL/GenBank/DDBJ whole genome shotgun (WGS) entry which is preliminary data.</text>
</comment>
<sequence length="716" mass="81768">MSFTKNMKLFFGFMLFSLLIIVICTLRNHYFFTLDDAENEYLGFMHQYGQSWKNGEIPFITKDLLVGGNAMVELQRAIFAPHNIIGSILNASNHILISTGLFFAFVNMMTLCFSGYIIGRTLNIKRNLCVTLGLFLAINPMFLFQYSGPWWNAANGHAISILSIASIFYLIKNQTRLAYTFNFLTVFWLLVSGWPHGFIGYLVISICLIISFSEADIKSAFYLFFPTLCAGISAIPIYSEFIYLKAFIERPSGWDNVNNFLVPSLSQMLLSFSPSYYEHMNYWGGYRTVFFPIGFSTIFFVFSCFFLKIDLKSKTTQTLIIIAALLLLLCQMPSQAGMLRYPYRFLPLFSSIITIFTFYVINRYEITVSRQRQQLFYFFISIFIIVSISTCFFELKNKVLIANLITFCLLTYVYLAFFKNKNLKEASTIHLSLIPFCCFLIMIFVLPGVGKGKYMYESHLPNQLRNLNKLNLSGYTLSFSGGTGSWQKAPKELADLNSSQFGYYDIKSTTGYSPNGHKFLDQIIVHHSPHTTLNQEDALLPLLRKIPELNNVCMINLLNVTNVVLHNNVNFEQIKQCGFTNSFTGARDYTYANYKRNLSTTLSYSLIPNTTVKNETNNTIKLYIPDSAQKNTLIFSRAFWPGYTASGLACNVQISGFENALLSAQIPAHCSGNLTISYFPKTWKYTLFFAVIGIIAFLVFLIYNYKRKPTVKTCSF</sequence>
<feature type="transmembrane region" description="Helical" evidence="1">
    <location>
        <begin position="95"/>
        <end position="116"/>
    </location>
</feature>
<feature type="transmembrane region" description="Helical" evidence="1">
    <location>
        <begin position="399"/>
        <end position="417"/>
    </location>
</feature>
<reference evidence="2" key="1">
    <citation type="submission" date="2023-05" db="EMBL/GenBank/DDBJ databases">
        <title>Whole genome sequence of Commensalibacter sp.</title>
        <authorList>
            <person name="Charoenyingcharoen P."/>
            <person name="Yukphan P."/>
        </authorList>
    </citation>
    <scope>NUCLEOTIDE SEQUENCE</scope>
    <source>
        <strain evidence="2">TBRC 16381</strain>
    </source>
</reference>
<organism evidence="2 3">
    <name type="scientific">Commensalibacter oyaizuii</name>
    <dbReference type="NCBI Taxonomy" id="3043873"/>
    <lineage>
        <taxon>Bacteria</taxon>
        <taxon>Pseudomonadati</taxon>
        <taxon>Pseudomonadota</taxon>
        <taxon>Alphaproteobacteria</taxon>
        <taxon>Acetobacterales</taxon>
        <taxon>Acetobacteraceae</taxon>
    </lineage>
</organism>
<feature type="transmembrane region" description="Helical" evidence="1">
    <location>
        <begin position="319"/>
        <end position="339"/>
    </location>
</feature>
<evidence type="ECO:0000313" key="2">
    <source>
        <dbReference type="EMBL" id="MDI2091105.1"/>
    </source>
</evidence>